<sequence length="50" mass="5765">MTENRCTFCWEVAEVLAEANECDPRDEYGVLHEHAHKPKRHLRVMDGGAL</sequence>
<dbReference type="GeneID" id="63911751"/>
<dbReference type="Proteomes" id="UP000262719">
    <property type="component" value="Segment"/>
</dbReference>
<evidence type="ECO:0000313" key="2">
    <source>
        <dbReference type="Proteomes" id="UP000262719"/>
    </source>
</evidence>
<dbReference type="EMBL" id="MH651189">
    <property type="protein sequence ID" value="AXQ65194.1"/>
    <property type="molecule type" value="Genomic_DNA"/>
</dbReference>
<organism evidence="1 2">
    <name type="scientific">Gordonia phage Schmidt</name>
    <dbReference type="NCBI Taxonomy" id="2301697"/>
    <lineage>
        <taxon>Viruses</taxon>
        <taxon>Duplodnaviria</taxon>
        <taxon>Heunggongvirae</taxon>
        <taxon>Uroviricota</taxon>
        <taxon>Caudoviricetes</taxon>
        <taxon>Ruthgordonvirinae</taxon>
        <taxon>Schmidtvirus</taxon>
        <taxon>Schmidtvirus schmidt</taxon>
    </lineage>
</organism>
<evidence type="ECO:0000313" key="1">
    <source>
        <dbReference type="EMBL" id="AXQ65194.1"/>
    </source>
</evidence>
<reference evidence="1 2" key="1">
    <citation type="submission" date="2018-07" db="EMBL/GenBank/DDBJ databases">
        <authorList>
            <person name="Roberston F.H."/>
            <person name="Ghiringhelli B.C."/>
            <person name="Garcia S."/>
            <person name="Henry S."/>
            <person name="Naegele L."/>
            <person name="Slowan-Pomeroy T."/>
            <person name="Briggs L.A."/>
            <person name="Warner M.H."/>
            <person name="Garlena R.A."/>
            <person name="Russell D.A."/>
            <person name="Pope W.H."/>
            <person name="Jacobs-Sera D."/>
            <person name="Hatfull G.F."/>
        </authorList>
    </citation>
    <scope>NUCLEOTIDE SEQUENCE [LARGE SCALE GENOMIC DNA]</scope>
</reference>
<protein>
    <submittedName>
        <fullName evidence="1">Uncharacterized protein</fullName>
    </submittedName>
</protein>
<dbReference type="RefSeq" id="YP_010051015.1">
    <property type="nucleotide sequence ID" value="NC_054436.1"/>
</dbReference>
<dbReference type="KEGG" id="vg:63911751"/>
<gene>
    <name evidence="1" type="primary">75</name>
    <name evidence="1" type="ORF">SEA_SCHMIDT_75</name>
</gene>
<name>A0A385E0I6_9CAUD</name>
<proteinExistence type="predicted"/>
<accession>A0A385E0I6</accession>
<keyword evidence="2" id="KW-1185">Reference proteome</keyword>